<dbReference type="OrthoDB" id="2745898at2759"/>
<keyword evidence="3" id="KW-1185">Reference proteome</keyword>
<organism evidence="2 3">
    <name type="scientific">Pholiota conissans</name>
    <dbReference type="NCBI Taxonomy" id="109636"/>
    <lineage>
        <taxon>Eukaryota</taxon>
        <taxon>Fungi</taxon>
        <taxon>Dikarya</taxon>
        <taxon>Basidiomycota</taxon>
        <taxon>Agaricomycotina</taxon>
        <taxon>Agaricomycetes</taxon>
        <taxon>Agaricomycetidae</taxon>
        <taxon>Agaricales</taxon>
        <taxon>Agaricineae</taxon>
        <taxon>Strophariaceae</taxon>
        <taxon>Pholiota</taxon>
    </lineage>
</organism>
<evidence type="ECO:0000256" key="1">
    <source>
        <dbReference type="SAM" id="MobiDB-lite"/>
    </source>
</evidence>
<feature type="region of interest" description="Disordered" evidence="1">
    <location>
        <begin position="29"/>
        <end position="59"/>
    </location>
</feature>
<reference evidence="2" key="1">
    <citation type="submission" date="2020-11" db="EMBL/GenBank/DDBJ databases">
        <authorList>
            <consortium name="DOE Joint Genome Institute"/>
            <person name="Ahrendt S."/>
            <person name="Riley R."/>
            <person name="Andreopoulos W."/>
            <person name="Labutti K."/>
            <person name="Pangilinan J."/>
            <person name="Ruiz-Duenas F.J."/>
            <person name="Barrasa J.M."/>
            <person name="Sanchez-Garcia M."/>
            <person name="Camarero S."/>
            <person name="Miyauchi S."/>
            <person name="Serrano A."/>
            <person name="Linde D."/>
            <person name="Babiker R."/>
            <person name="Drula E."/>
            <person name="Ayuso-Fernandez I."/>
            <person name="Pacheco R."/>
            <person name="Padilla G."/>
            <person name="Ferreira P."/>
            <person name="Barriuso J."/>
            <person name="Kellner H."/>
            <person name="Castanera R."/>
            <person name="Alfaro M."/>
            <person name="Ramirez L."/>
            <person name="Pisabarro A.G."/>
            <person name="Kuo A."/>
            <person name="Tritt A."/>
            <person name="Lipzen A."/>
            <person name="He G."/>
            <person name="Yan M."/>
            <person name="Ng V."/>
            <person name="Cullen D."/>
            <person name="Martin F."/>
            <person name="Rosso M.-N."/>
            <person name="Henrissat B."/>
            <person name="Hibbett D."/>
            <person name="Martinez A.T."/>
            <person name="Grigoriev I.V."/>
        </authorList>
    </citation>
    <scope>NUCLEOTIDE SEQUENCE</scope>
    <source>
        <strain evidence="2">CIRM-BRFM 674</strain>
    </source>
</reference>
<evidence type="ECO:0000313" key="2">
    <source>
        <dbReference type="EMBL" id="KAF9475077.1"/>
    </source>
</evidence>
<feature type="compositionally biased region" description="Basic and acidic residues" evidence="1">
    <location>
        <begin position="40"/>
        <end position="57"/>
    </location>
</feature>
<dbReference type="EMBL" id="MU155348">
    <property type="protein sequence ID" value="KAF9475077.1"/>
    <property type="molecule type" value="Genomic_DNA"/>
</dbReference>
<name>A0A9P5YT44_9AGAR</name>
<gene>
    <name evidence="2" type="ORF">BDN70DRAFT_884136</name>
</gene>
<dbReference type="Proteomes" id="UP000807469">
    <property type="component" value="Unassembled WGS sequence"/>
</dbReference>
<proteinExistence type="predicted"/>
<dbReference type="AlphaFoldDB" id="A0A9P5YT44"/>
<feature type="compositionally biased region" description="Polar residues" evidence="1">
    <location>
        <begin position="29"/>
        <end position="39"/>
    </location>
</feature>
<sequence>MSALYRKIGQQIQALRNTWREFERLDSLDSGSESIPSFDNKTHDLGDSHRKVSEKEPGSQTFVPTELLDQILDELGDDRKTLKAFGRACRRMCIMAQRRLLRRISLTLGERIGSFGYSMWKPADVLMVERKTRYVNPYSQLEHSLA</sequence>
<protein>
    <submittedName>
        <fullName evidence="2">Uncharacterized protein</fullName>
    </submittedName>
</protein>
<accession>A0A9P5YT44</accession>
<comment type="caution">
    <text evidence="2">The sequence shown here is derived from an EMBL/GenBank/DDBJ whole genome shotgun (WGS) entry which is preliminary data.</text>
</comment>
<evidence type="ECO:0000313" key="3">
    <source>
        <dbReference type="Proteomes" id="UP000807469"/>
    </source>
</evidence>